<sequence length="92" mass="10774">MPRLVSVKPNDSLKIFLRYEDGVEGHIDLSKTIDRNGFDELRDYSQFSKIYFDEHTDELCWPCGVRMCTNALYRQVSLLSLMNRLKISIDNV</sequence>
<accession>A0A0W8FX53</accession>
<dbReference type="AlphaFoldDB" id="A0A0W8FX53"/>
<dbReference type="EMBL" id="LNQE01000674">
    <property type="protein sequence ID" value="KUG25493.1"/>
    <property type="molecule type" value="Genomic_DNA"/>
</dbReference>
<dbReference type="InterPro" id="IPR018841">
    <property type="entry name" value="DUF2442"/>
</dbReference>
<comment type="caution">
    <text evidence="1">The sequence shown here is derived from an EMBL/GenBank/DDBJ whole genome shotgun (WGS) entry which is preliminary data.</text>
</comment>
<dbReference type="SUPFAM" id="SSF143880">
    <property type="entry name" value="NE0471 N-terminal domain-like"/>
    <property type="match status" value="1"/>
</dbReference>
<name>A0A0W8FX53_9ZZZZ</name>
<reference evidence="1" key="1">
    <citation type="journal article" date="2015" name="Proc. Natl. Acad. Sci. U.S.A.">
        <title>Networks of energetic and metabolic interactions define dynamics in microbial communities.</title>
        <authorList>
            <person name="Embree M."/>
            <person name="Liu J.K."/>
            <person name="Al-Bassam M.M."/>
            <person name="Zengler K."/>
        </authorList>
    </citation>
    <scope>NUCLEOTIDE SEQUENCE</scope>
</reference>
<proteinExistence type="predicted"/>
<organism evidence="1">
    <name type="scientific">hydrocarbon metagenome</name>
    <dbReference type="NCBI Taxonomy" id="938273"/>
    <lineage>
        <taxon>unclassified sequences</taxon>
        <taxon>metagenomes</taxon>
        <taxon>ecological metagenomes</taxon>
    </lineage>
</organism>
<dbReference type="Pfam" id="PF10387">
    <property type="entry name" value="DUF2442"/>
    <property type="match status" value="1"/>
</dbReference>
<dbReference type="Gene3D" id="3.30.2020.10">
    <property type="entry name" value="NE0471-like N-terminal domain"/>
    <property type="match status" value="1"/>
</dbReference>
<dbReference type="InterPro" id="IPR036782">
    <property type="entry name" value="NE0471-like_N"/>
</dbReference>
<gene>
    <name evidence="1" type="ORF">ASZ90_004686</name>
</gene>
<protein>
    <recommendedName>
        <fullName evidence="2">DUF2442 domain-containing protein</fullName>
    </recommendedName>
</protein>
<evidence type="ECO:0000313" key="1">
    <source>
        <dbReference type="EMBL" id="KUG25493.1"/>
    </source>
</evidence>
<evidence type="ECO:0008006" key="2">
    <source>
        <dbReference type="Google" id="ProtNLM"/>
    </source>
</evidence>